<evidence type="ECO:0000313" key="4">
    <source>
        <dbReference type="Proteomes" id="UP000499080"/>
    </source>
</evidence>
<dbReference type="AlphaFoldDB" id="A0A4Y2IRQ4"/>
<accession>A0A4Y2IRQ4</accession>
<dbReference type="GO" id="GO:0003676">
    <property type="term" value="F:nucleic acid binding"/>
    <property type="evidence" value="ECO:0007669"/>
    <property type="project" value="InterPro"/>
</dbReference>
<dbReference type="OrthoDB" id="6435956at2759"/>
<dbReference type="Proteomes" id="UP000499080">
    <property type="component" value="Unassembled WGS sequence"/>
</dbReference>
<feature type="domain" description="CCHC-type" evidence="2">
    <location>
        <begin position="110"/>
        <end position="126"/>
    </location>
</feature>
<dbReference type="GO" id="GO:0008270">
    <property type="term" value="F:zinc ion binding"/>
    <property type="evidence" value="ECO:0007669"/>
    <property type="project" value="InterPro"/>
</dbReference>
<protein>
    <recommendedName>
        <fullName evidence="2">CCHC-type domain-containing protein</fullName>
    </recommendedName>
</protein>
<proteinExistence type="predicted"/>
<reference evidence="3 4" key="1">
    <citation type="journal article" date="2019" name="Sci. Rep.">
        <title>Orb-weaving spider Araneus ventricosus genome elucidates the spidroin gene catalogue.</title>
        <authorList>
            <person name="Kono N."/>
            <person name="Nakamura H."/>
            <person name="Ohtoshi R."/>
            <person name="Moran D.A.P."/>
            <person name="Shinohara A."/>
            <person name="Yoshida Y."/>
            <person name="Fujiwara M."/>
            <person name="Mori M."/>
            <person name="Tomita M."/>
            <person name="Arakawa K."/>
        </authorList>
    </citation>
    <scope>NUCLEOTIDE SEQUENCE [LARGE SCALE GENOMIC DNA]</scope>
</reference>
<dbReference type="SUPFAM" id="SSF57756">
    <property type="entry name" value="Retrovirus zinc finger-like domains"/>
    <property type="match status" value="1"/>
</dbReference>
<feature type="region of interest" description="Disordered" evidence="1">
    <location>
        <begin position="170"/>
        <end position="197"/>
    </location>
</feature>
<dbReference type="InterPro" id="IPR036875">
    <property type="entry name" value="Znf_CCHC_sf"/>
</dbReference>
<organism evidence="3 4">
    <name type="scientific">Araneus ventricosus</name>
    <name type="common">Orbweaver spider</name>
    <name type="synonym">Epeira ventricosa</name>
    <dbReference type="NCBI Taxonomy" id="182803"/>
    <lineage>
        <taxon>Eukaryota</taxon>
        <taxon>Metazoa</taxon>
        <taxon>Ecdysozoa</taxon>
        <taxon>Arthropoda</taxon>
        <taxon>Chelicerata</taxon>
        <taxon>Arachnida</taxon>
        <taxon>Araneae</taxon>
        <taxon>Araneomorphae</taxon>
        <taxon>Entelegynae</taxon>
        <taxon>Araneoidea</taxon>
        <taxon>Araneidae</taxon>
        <taxon>Araneus</taxon>
    </lineage>
</organism>
<evidence type="ECO:0000259" key="2">
    <source>
        <dbReference type="SMART" id="SM00343"/>
    </source>
</evidence>
<comment type="caution">
    <text evidence="3">The sequence shown here is derived from an EMBL/GenBank/DDBJ whole genome shotgun (WGS) entry which is preliminary data.</text>
</comment>
<name>A0A4Y2IRQ4_ARAVE</name>
<sequence>MPITVSPHAPLNPSKAVITCAELLNIPTEEILKELQGQGVSHVGSISIWRDGQLQNTKHLILTFDSVKLPEHIKAGYMSLSVRAYIPNTLRCFKCQRLGHSKTSCRGTLTCARCAEVGHESTDCTRIEKCVNSSTYGCSTSIEKRLLQSRESDADAEMSYSSLSEEDALEYNMSEDLEDSPAVFSLPPSSKPEKAGK</sequence>
<evidence type="ECO:0000313" key="3">
    <source>
        <dbReference type="EMBL" id="GBM80528.1"/>
    </source>
</evidence>
<feature type="domain" description="CCHC-type" evidence="2">
    <location>
        <begin position="91"/>
        <end position="107"/>
    </location>
</feature>
<evidence type="ECO:0000256" key="1">
    <source>
        <dbReference type="SAM" id="MobiDB-lite"/>
    </source>
</evidence>
<keyword evidence="4" id="KW-1185">Reference proteome</keyword>
<feature type="compositionally biased region" description="Acidic residues" evidence="1">
    <location>
        <begin position="170"/>
        <end position="179"/>
    </location>
</feature>
<dbReference type="SMART" id="SM00343">
    <property type="entry name" value="ZnF_C2HC"/>
    <property type="match status" value="2"/>
</dbReference>
<gene>
    <name evidence="3" type="ORF">AVEN_94571_1</name>
</gene>
<dbReference type="EMBL" id="BGPR01002889">
    <property type="protein sequence ID" value="GBM80528.1"/>
    <property type="molecule type" value="Genomic_DNA"/>
</dbReference>
<dbReference type="InterPro" id="IPR001878">
    <property type="entry name" value="Znf_CCHC"/>
</dbReference>
<dbReference type="Gene3D" id="4.10.60.10">
    <property type="entry name" value="Zinc finger, CCHC-type"/>
    <property type="match status" value="1"/>
</dbReference>